<dbReference type="PANTHER" id="PTHR43364:SF4">
    <property type="entry name" value="NAD(P)-LINKED OXIDOREDUCTASE SUPERFAMILY PROTEIN"/>
    <property type="match status" value="1"/>
</dbReference>
<dbReference type="InterPro" id="IPR023210">
    <property type="entry name" value="NADP_OxRdtase_dom"/>
</dbReference>
<organism evidence="3 4">
    <name type="scientific">Geranomyces variabilis</name>
    <dbReference type="NCBI Taxonomy" id="109894"/>
    <lineage>
        <taxon>Eukaryota</taxon>
        <taxon>Fungi</taxon>
        <taxon>Fungi incertae sedis</taxon>
        <taxon>Chytridiomycota</taxon>
        <taxon>Chytridiomycota incertae sedis</taxon>
        <taxon>Chytridiomycetes</taxon>
        <taxon>Spizellomycetales</taxon>
        <taxon>Powellomycetaceae</taxon>
        <taxon>Geranomyces</taxon>
    </lineage>
</organism>
<dbReference type="InterPro" id="IPR050523">
    <property type="entry name" value="AKR_Detox_Biosynth"/>
</dbReference>
<comment type="caution">
    <text evidence="3">The sequence shown here is derived from an EMBL/GenBank/DDBJ whole genome shotgun (WGS) entry which is preliminary data.</text>
</comment>
<gene>
    <name evidence="3" type="ORF">HDU87_006707</name>
</gene>
<dbReference type="InterPro" id="IPR020471">
    <property type="entry name" value="AKR"/>
</dbReference>
<dbReference type="InterPro" id="IPR036812">
    <property type="entry name" value="NAD(P)_OxRdtase_dom_sf"/>
</dbReference>
<protein>
    <recommendedName>
        <fullName evidence="2">NADP-dependent oxidoreductase domain-containing protein</fullName>
    </recommendedName>
</protein>
<dbReference type="AlphaFoldDB" id="A0AAD5TPR5"/>
<dbReference type="GO" id="GO:0016491">
    <property type="term" value="F:oxidoreductase activity"/>
    <property type="evidence" value="ECO:0007669"/>
    <property type="project" value="UniProtKB-KW"/>
</dbReference>
<evidence type="ECO:0000259" key="2">
    <source>
        <dbReference type="Pfam" id="PF00248"/>
    </source>
</evidence>
<feature type="domain" description="NADP-dependent oxidoreductase" evidence="2">
    <location>
        <begin position="30"/>
        <end position="324"/>
    </location>
</feature>
<dbReference type="PANTHER" id="PTHR43364">
    <property type="entry name" value="NADH-SPECIFIC METHYLGLYOXAL REDUCTASE-RELATED"/>
    <property type="match status" value="1"/>
</dbReference>
<dbReference type="Gene3D" id="3.20.20.100">
    <property type="entry name" value="NADP-dependent oxidoreductase domain"/>
    <property type="match status" value="1"/>
</dbReference>
<proteinExistence type="predicted"/>
<evidence type="ECO:0000256" key="1">
    <source>
        <dbReference type="ARBA" id="ARBA00023002"/>
    </source>
</evidence>
<dbReference type="PRINTS" id="PR00069">
    <property type="entry name" value="ALDKETRDTASE"/>
</dbReference>
<name>A0AAD5TPR5_9FUNG</name>
<dbReference type="CDD" id="cd19093">
    <property type="entry name" value="AKR_AtPLR-like"/>
    <property type="match status" value="1"/>
</dbReference>
<keyword evidence="4" id="KW-1185">Reference proteome</keyword>
<dbReference type="Proteomes" id="UP001212152">
    <property type="component" value="Unassembled WGS sequence"/>
</dbReference>
<dbReference type="EMBL" id="JADGJQ010000006">
    <property type="protein sequence ID" value="KAJ3183388.1"/>
    <property type="molecule type" value="Genomic_DNA"/>
</dbReference>
<keyword evidence="1" id="KW-0560">Oxidoreductase</keyword>
<dbReference type="PROSITE" id="PS00062">
    <property type="entry name" value="ALDOKETO_REDUCTASE_2"/>
    <property type="match status" value="1"/>
</dbReference>
<evidence type="ECO:0000313" key="3">
    <source>
        <dbReference type="EMBL" id="KAJ3183388.1"/>
    </source>
</evidence>
<accession>A0AAD5TPR5</accession>
<sequence length="335" mass="36607">MASLKTADTFTSATRVLLRGREGAGVSVPPIACGTWAWGDKTWDYDEKRDMAGIKEVMNALLSLGIPFLDTAEVYGSGESERLIGKLISELPDARNKVVIATKWLPLPVMPWRLMPRGIVGCLKDSLQRLGLESCDLYQVHAAWTLPYSHASVAKNLAECVKLGLAKTVGVSNYSKEQMIAISDLLDKEGVPLASNQIEFNLLRRLPETTGLIAAAHERGIVPLAYSPLAMGRLTGKYSAANPPSDKRKFSAMPMEEIEPLLVVMRDIAQARDVPVSAVALNWVLCKGAIPLGGARNGKQAEQNAQCLGWRLTEDEVQRLEAHSKEGKTNFWQKG</sequence>
<reference evidence="3" key="1">
    <citation type="submission" date="2020-05" db="EMBL/GenBank/DDBJ databases">
        <title>Phylogenomic resolution of chytrid fungi.</title>
        <authorList>
            <person name="Stajich J.E."/>
            <person name="Amses K."/>
            <person name="Simmons R."/>
            <person name="Seto K."/>
            <person name="Myers J."/>
            <person name="Bonds A."/>
            <person name="Quandt C.A."/>
            <person name="Barry K."/>
            <person name="Liu P."/>
            <person name="Grigoriev I."/>
            <person name="Longcore J.E."/>
            <person name="James T.Y."/>
        </authorList>
    </citation>
    <scope>NUCLEOTIDE SEQUENCE</scope>
    <source>
        <strain evidence="3">JEL0379</strain>
    </source>
</reference>
<evidence type="ECO:0000313" key="4">
    <source>
        <dbReference type="Proteomes" id="UP001212152"/>
    </source>
</evidence>
<dbReference type="InterPro" id="IPR018170">
    <property type="entry name" value="Aldo/ket_reductase_CS"/>
</dbReference>
<dbReference type="Pfam" id="PF00248">
    <property type="entry name" value="Aldo_ket_red"/>
    <property type="match status" value="1"/>
</dbReference>
<dbReference type="SUPFAM" id="SSF51430">
    <property type="entry name" value="NAD(P)-linked oxidoreductase"/>
    <property type="match status" value="1"/>
</dbReference>